<protein>
    <recommendedName>
        <fullName evidence="1">Glycylpeptide N-tetradecanoyltransferase</fullName>
        <ecNumber evidence="1">2.3.1.97</ecNumber>
    </recommendedName>
</protein>
<accession>A0A094ZUV6</accession>
<evidence type="ECO:0000256" key="2">
    <source>
        <dbReference type="RuleBase" id="RU004178"/>
    </source>
</evidence>
<comment type="catalytic activity">
    <reaction evidence="1">
        <text>N-terminal glycyl-[protein] + tetradecanoyl-CoA = N-tetradecanoylglycyl-[protein] + CoA + H(+)</text>
        <dbReference type="Rhea" id="RHEA:15521"/>
        <dbReference type="Rhea" id="RHEA-COMP:12666"/>
        <dbReference type="Rhea" id="RHEA-COMP:12667"/>
        <dbReference type="ChEBI" id="CHEBI:15378"/>
        <dbReference type="ChEBI" id="CHEBI:57287"/>
        <dbReference type="ChEBI" id="CHEBI:57385"/>
        <dbReference type="ChEBI" id="CHEBI:64723"/>
        <dbReference type="ChEBI" id="CHEBI:133050"/>
        <dbReference type="EC" id="2.3.1.97"/>
    </reaction>
</comment>
<evidence type="ECO:0000259" key="3">
    <source>
        <dbReference type="Pfam" id="PF02799"/>
    </source>
</evidence>
<dbReference type="GO" id="GO:0005737">
    <property type="term" value="C:cytoplasm"/>
    <property type="evidence" value="ECO:0007669"/>
    <property type="project" value="TreeGrafter"/>
</dbReference>
<dbReference type="Pfam" id="PF02799">
    <property type="entry name" value="NMT_C"/>
    <property type="match status" value="1"/>
</dbReference>
<dbReference type="InterPro" id="IPR022678">
    <property type="entry name" value="NMT_CS"/>
</dbReference>
<comment type="function">
    <text evidence="1">Adds a myristoyl group to the N-terminal glycine residue of certain cellular proteins.</text>
</comment>
<comment type="similarity">
    <text evidence="2">Belongs to the NMT family.</text>
</comment>
<dbReference type="PROSITE" id="PS00976">
    <property type="entry name" value="NMT_2"/>
    <property type="match status" value="1"/>
</dbReference>
<dbReference type="EC" id="2.3.1.97" evidence="1"/>
<keyword evidence="1" id="KW-0012">Acyltransferase</keyword>
<dbReference type="GO" id="GO:0004379">
    <property type="term" value="F:glycylpeptide N-tetradecanoyltransferase activity"/>
    <property type="evidence" value="ECO:0007669"/>
    <property type="project" value="UniProtKB-EC"/>
</dbReference>
<proteinExistence type="inferred from homology"/>
<organism evidence="4">
    <name type="scientific">Schistosoma haematobium</name>
    <name type="common">Blood fluke</name>
    <dbReference type="NCBI Taxonomy" id="6185"/>
    <lineage>
        <taxon>Eukaryota</taxon>
        <taxon>Metazoa</taxon>
        <taxon>Spiralia</taxon>
        <taxon>Lophotrochozoa</taxon>
        <taxon>Platyhelminthes</taxon>
        <taxon>Trematoda</taxon>
        <taxon>Digenea</taxon>
        <taxon>Strigeidida</taxon>
        <taxon>Schistosomatoidea</taxon>
        <taxon>Schistosomatidae</taxon>
        <taxon>Schistosoma</taxon>
    </lineage>
</organism>
<dbReference type="EMBL" id="KL251051">
    <property type="protein sequence ID" value="KGB38640.1"/>
    <property type="molecule type" value="Genomic_DNA"/>
</dbReference>
<dbReference type="Gene3D" id="3.40.630.170">
    <property type="match status" value="1"/>
</dbReference>
<dbReference type="PANTHER" id="PTHR11377:SF5">
    <property type="entry name" value="GLYCYLPEPTIDE N-TETRADECANOYLTRANSFERASE"/>
    <property type="match status" value="1"/>
</dbReference>
<dbReference type="InterPro" id="IPR000903">
    <property type="entry name" value="NMT"/>
</dbReference>
<feature type="domain" description="Glycylpeptide N-tetradecanoyltransferase C-terminal" evidence="3">
    <location>
        <begin position="15"/>
        <end position="54"/>
    </location>
</feature>
<dbReference type="PANTHER" id="PTHR11377">
    <property type="entry name" value="N-MYRISTOYL TRANSFERASE"/>
    <property type="match status" value="1"/>
</dbReference>
<dbReference type="SUPFAM" id="SSF55729">
    <property type="entry name" value="Acyl-CoA N-acyltransferases (Nat)"/>
    <property type="match status" value="1"/>
</dbReference>
<dbReference type="AlphaFoldDB" id="A0A094ZUV6"/>
<evidence type="ECO:0000313" key="4">
    <source>
        <dbReference type="EMBL" id="KGB38640.1"/>
    </source>
</evidence>
<keyword evidence="1 4" id="KW-0808">Transferase</keyword>
<gene>
    <name evidence="4" type="ORF">MS3_07029</name>
</gene>
<sequence length="65" mass="7786">MEFNHWTTAYEYLLKFDVFNALDLMENGKFLEELKFGIGDGDLHYYLYNWRCPFTKPSEIGIVLQ</sequence>
<reference evidence="4" key="1">
    <citation type="journal article" date="2012" name="Nat. Genet.">
        <title>Whole-genome sequence of Schistosoma haematobium.</title>
        <authorList>
            <person name="Young N.D."/>
            <person name="Jex A.R."/>
            <person name="Li B."/>
            <person name="Liu S."/>
            <person name="Yang L."/>
            <person name="Xiong Z."/>
            <person name="Li Y."/>
            <person name="Cantacessi C."/>
            <person name="Hall R.S."/>
            <person name="Xu X."/>
            <person name="Chen F."/>
            <person name="Wu X."/>
            <person name="Zerlotini A."/>
            <person name="Oliveira G."/>
            <person name="Hofmann A."/>
            <person name="Zhang G."/>
            <person name="Fang X."/>
            <person name="Kang Y."/>
            <person name="Campbell B.E."/>
            <person name="Loukas A."/>
            <person name="Ranganathan S."/>
            <person name="Rollinson D."/>
            <person name="Rinaldi G."/>
            <person name="Brindley P.J."/>
            <person name="Yang H."/>
            <person name="Wang J."/>
            <person name="Wang J."/>
            <person name="Gasser R.B."/>
        </authorList>
    </citation>
    <scope>NUCLEOTIDE SEQUENCE [LARGE SCALE GENOMIC DNA]</scope>
</reference>
<dbReference type="STRING" id="6185.A0A094ZUV6"/>
<dbReference type="InterPro" id="IPR022677">
    <property type="entry name" value="NMT_C"/>
</dbReference>
<evidence type="ECO:0000256" key="1">
    <source>
        <dbReference type="RuleBase" id="RU000586"/>
    </source>
</evidence>
<name>A0A094ZUV6_SCHHA</name>
<dbReference type="InterPro" id="IPR016181">
    <property type="entry name" value="Acyl_CoA_acyltransferase"/>
</dbReference>